<dbReference type="InterPro" id="IPR021109">
    <property type="entry name" value="Peptidase_aspartic_dom_sf"/>
</dbReference>
<dbReference type="OrthoDB" id="7595324at2"/>
<dbReference type="SUPFAM" id="SSF50630">
    <property type="entry name" value="Acid proteases"/>
    <property type="match status" value="1"/>
</dbReference>
<dbReference type="RefSeq" id="WP_053252479.1">
    <property type="nucleotide sequence ID" value="NZ_LGAP01000034.1"/>
</dbReference>
<dbReference type="PATRIC" id="fig|106592.7.peg.5175"/>
<dbReference type="GO" id="GO:0004190">
    <property type="term" value="F:aspartic-type endopeptidase activity"/>
    <property type="evidence" value="ECO:0007669"/>
    <property type="project" value="InterPro"/>
</dbReference>
<accession>A0A0L8BGC9</accession>
<reference evidence="2" key="1">
    <citation type="submission" date="2015-07" db="EMBL/GenBank/DDBJ databases">
        <title>Whole genome sequence of an Ensifer adhaerens strain isolated from a cave pool in the Wind Cave National Park.</title>
        <authorList>
            <person name="Eng W.W.H."/>
            <person name="Gan H.M."/>
            <person name="Barton H.A."/>
            <person name="Savka M.A."/>
        </authorList>
    </citation>
    <scope>NUCLEOTIDE SEQUENCE [LARGE SCALE GENOMIC DNA]</scope>
    <source>
        <strain evidence="2">SD006</strain>
    </source>
</reference>
<dbReference type="Gene3D" id="2.40.70.10">
    <property type="entry name" value="Acid Proteases"/>
    <property type="match status" value="1"/>
</dbReference>
<evidence type="ECO:0000313" key="1">
    <source>
        <dbReference type="EMBL" id="KOF13618.1"/>
    </source>
</evidence>
<dbReference type="EMBL" id="LGAP01000034">
    <property type="protein sequence ID" value="KOF13618.1"/>
    <property type="molecule type" value="Genomic_DNA"/>
</dbReference>
<sequence length="176" mass="18233">MFGRLLTFAGGIAVAALVIPDLASSYLSRPETAATSKTGANSSVPATTAKYASAKGVVLEADRSGHFFGTFRINGRIERGLVDTGASTIAINVSTARRLGLSAGALTFNARVRTANGDVDAAPAKLTRVEIGGISLHDVDALVLPDKALSGMLVGMSFLSRLSSYRVEDGALHLVR</sequence>
<comment type="caution">
    <text evidence="1">The sequence shown here is derived from an EMBL/GenBank/DDBJ whole genome shotgun (WGS) entry which is preliminary data.</text>
</comment>
<dbReference type="Pfam" id="PF13975">
    <property type="entry name" value="gag-asp_proteas"/>
    <property type="match status" value="1"/>
</dbReference>
<dbReference type="GO" id="GO:0006508">
    <property type="term" value="P:proteolysis"/>
    <property type="evidence" value="ECO:0007669"/>
    <property type="project" value="InterPro"/>
</dbReference>
<dbReference type="Proteomes" id="UP000037425">
    <property type="component" value="Unassembled WGS sequence"/>
</dbReference>
<name>A0A0L8BGC9_ENSAD</name>
<organism evidence="1 2">
    <name type="scientific">Ensifer adhaerens</name>
    <name type="common">Sinorhizobium morelense</name>
    <dbReference type="NCBI Taxonomy" id="106592"/>
    <lineage>
        <taxon>Bacteria</taxon>
        <taxon>Pseudomonadati</taxon>
        <taxon>Pseudomonadota</taxon>
        <taxon>Alphaproteobacteria</taxon>
        <taxon>Hyphomicrobiales</taxon>
        <taxon>Rhizobiaceae</taxon>
        <taxon>Sinorhizobium/Ensifer group</taxon>
        <taxon>Ensifer</taxon>
    </lineage>
</organism>
<dbReference type="InterPro" id="IPR034122">
    <property type="entry name" value="Retropepsin-like_bacterial"/>
</dbReference>
<dbReference type="InterPro" id="IPR001969">
    <property type="entry name" value="Aspartic_peptidase_AS"/>
</dbReference>
<dbReference type="PROSITE" id="PS00141">
    <property type="entry name" value="ASP_PROTEASE"/>
    <property type="match status" value="1"/>
</dbReference>
<protein>
    <submittedName>
        <fullName evidence="1">Membrane protein</fullName>
    </submittedName>
</protein>
<dbReference type="CDD" id="cd05483">
    <property type="entry name" value="retropepsin_like_bacteria"/>
    <property type="match status" value="1"/>
</dbReference>
<proteinExistence type="predicted"/>
<dbReference type="AlphaFoldDB" id="A0A0L8BGC9"/>
<gene>
    <name evidence="1" type="ORF">AC244_30050</name>
</gene>
<evidence type="ECO:0000313" key="2">
    <source>
        <dbReference type="Proteomes" id="UP000037425"/>
    </source>
</evidence>
<dbReference type="InterPro" id="IPR011969">
    <property type="entry name" value="Clan_AA_Asp_peptidase_C"/>
</dbReference>
<dbReference type="NCBIfam" id="TIGR02281">
    <property type="entry name" value="clan_AA_DTGA"/>
    <property type="match status" value="1"/>
</dbReference>